<evidence type="ECO:0000259" key="1">
    <source>
        <dbReference type="Pfam" id="PF07090"/>
    </source>
</evidence>
<dbReference type="PANTHER" id="PTHR37947:SF1">
    <property type="entry name" value="BLL2462 PROTEIN"/>
    <property type="match status" value="1"/>
</dbReference>
<dbReference type="Proteomes" id="UP000198953">
    <property type="component" value="Unassembled WGS sequence"/>
</dbReference>
<dbReference type="PANTHER" id="PTHR37947">
    <property type="entry name" value="BLL2462 PROTEIN"/>
    <property type="match status" value="1"/>
</dbReference>
<dbReference type="STRING" id="46177.SAMN05660976_05520"/>
<dbReference type="InterPro" id="IPR029062">
    <property type="entry name" value="Class_I_gatase-like"/>
</dbReference>
<dbReference type="InterPro" id="IPR010768">
    <property type="entry name" value="GATase1-like"/>
</dbReference>
<dbReference type="Gene3D" id="3.40.50.880">
    <property type="match status" value="1"/>
</dbReference>
<dbReference type="EMBL" id="FOBF01000015">
    <property type="protein sequence ID" value="SEM59180.1"/>
    <property type="molecule type" value="Genomic_DNA"/>
</dbReference>
<evidence type="ECO:0000313" key="3">
    <source>
        <dbReference type="Proteomes" id="UP000198953"/>
    </source>
</evidence>
<sequence length="250" mass="26877">MTRVLVAGESWISVSTHYKGFDAFTSTTYHTGIAPLRDVLVADGIEVDHLPAHDVPALFPGTPEALAAYDVVVLSDIGANSILLHPATWLSSEKSANRIELLADWVEQGGGLAMAGGYLSFQGFEAKAAYAGTAVERVLPARISRYDDRVETPQGVPGLLAGDDAHPIVAGLPAQWPDLLGYNRFELPEDATLLATVGGDPLLSVRQAGAGRTLAWASDIAPHWCPDEFVAWDGYRTLFTRAVRWLAKEI</sequence>
<evidence type="ECO:0000313" key="2">
    <source>
        <dbReference type="EMBL" id="SEM59180.1"/>
    </source>
</evidence>
<dbReference type="Pfam" id="PF07090">
    <property type="entry name" value="GATase1_like"/>
    <property type="match status" value="1"/>
</dbReference>
<dbReference type="RefSeq" id="WP_055504905.1">
    <property type="nucleotide sequence ID" value="NZ_BBZG01000002.1"/>
</dbReference>
<dbReference type="CDD" id="cd03143">
    <property type="entry name" value="A4_beta-galactosidase_middle_domain"/>
    <property type="match status" value="1"/>
</dbReference>
<protein>
    <submittedName>
        <fullName evidence="2">Uncharacterized membrane protein</fullName>
    </submittedName>
</protein>
<dbReference type="AlphaFoldDB" id="A0A1H7ZLA4"/>
<reference evidence="2 3" key="1">
    <citation type="submission" date="2016-10" db="EMBL/GenBank/DDBJ databases">
        <authorList>
            <person name="de Groot N.N."/>
        </authorList>
    </citation>
    <scope>NUCLEOTIDE SEQUENCE [LARGE SCALE GENOMIC DNA]</scope>
    <source>
        <strain evidence="2 3">DSM 43357</strain>
    </source>
</reference>
<organism evidence="2 3">
    <name type="scientific">Nonomuraea pusilla</name>
    <dbReference type="NCBI Taxonomy" id="46177"/>
    <lineage>
        <taxon>Bacteria</taxon>
        <taxon>Bacillati</taxon>
        <taxon>Actinomycetota</taxon>
        <taxon>Actinomycetes</taxon>
        <taxon>Streptosporangiales</taxon>
        <taxon>Streptosporangiaceae</taxon>
        <taxon>Nonomuraea</taxon>
    </lineage>
</organism>
<proteinExistence type="predicted"/>
<name>A0A1H7ZLA4_9ACTN</name>
<keyword evidence="3" id="KW-1185">Reference proteome</keyword>
<dbReference type="OrthoDB" id="9781333at2"/>
<dbReference type="SUPFAM" id="SSF52317">
    <property type="entry name" value="Class I glutamine amidotransferase-like"/>
    <property type="match status" value="1"/>
</dbReference>
<accession>A0A1H7ZLA4</accession>
<gene>
    <name evidence="2" type="ORF">SAMN05660976_05520</name>
</gene>
<feature type="domain" description="Putative glutamine amidotransferase" evidence="1">
    <location>
        <begin position="3"/>
        <end position="247"/>
    </location>
</feature>